<comment type="function">
    <text evidence="6">Induces local and distal defense responses (incompatible hypersensitive reaction) in plants from the solanaceae and cruciferae families. Elicits leaf necrosis and causes the accumulation of pathogenesis-related proteins. Might interact with the lipidic molecules of the plasma membrane.</text>
</comment>
<dbReference type="GO" id="GO:0052040">
    <property type="term" value="P:symbiont-mediated perturbation of host programmed cell death"/>
    <property type="evidence" value="ECO:0007669"/>
    <property type="project" value="UniProtKB-UniRule"/>
</dbReference>
<evidence type="ECO:0000256" key="4">
    <source>
        <dbReference type="ARBA" id="ARBA00022978"/>
    </source>
</evidence>
<evidence type="ECO:0000256" key="1">
    <source>
        <dbReference type="ARBA" id="ARBA00004613"/>
    </source>
</evidence>
<dbReference type="Pfam" id="PF00964">
    <property type="entry name" value="Elicitin"/>
    <property type="match status" value="1"/>
</dbReference>
<keyword evidence="3 6" id="KW-0964">Secreted</keyword>
<evidence type="ECO:0000256" key="3">
    <source>
        <dbReference type="ARBA" id="ARBA00022525"/>
    </source>
</evidence>
<evidence type="ECO:0000313" key="7">
    <source>
        <dbReference type="EMBL" id="OQR94983.1"/>
    </source>
</evidence>
<evidence type="ECO:0000313" key="8">
    <source>
        <dbReference type="Proteomes" id="UP000243217"/>
    </source>
</evidence>
<keyword evidence="8" id="KW-1185">Reference proteome</keyword>
<evidence type="ECO:0000256" key="2">
    <source>
        <dbReference type="ARBA" id="ARBA00009544"/>
    </source>
</evidence>
<sequence>MASAPCSLVSLYAPMSNALTSSYLKPCFKEIGVDYTAYCEGVFPTTEQFQKFALTADCQSFYKDLQANLLKIPECTLTNTQGTINIHQLSNVPIQNLLAFTYPISHQNSTTLTPGIIQQLNTRNTPLPTTIVSSAKRQFPWLSFSIAIMIWILTL</sequence>
<protein>
    <recommendedName>
        <fullName evidence="6">Elicitin</fullName>
    </recommendedName>
</protein>
<keyword evidence="4 6" id="KW-0928">Hypersensitive response elicitation</keyword>
<reference evidence="7 8" key="1">
    <citation type="journal article" date="2014" name="Genome Biol. Evol.">
        <title>The secreted proteins of Achlya hypogyna and Thraustotheca clavata identify the ancestral oomycete secretome and reveal gene acquisitions by horizontal gene transfer.</title>
        <authorList>
            <person name="Misner I."/>
            <person name="Blouin N."/>
            <person name="Leonard G."/>
            <person name="Richards T.A."/>
            <person name="Lane C.E."/>
        </authorList>
    </citation>
    <scope>NUCLEOTIDE SEQUENCE [LARGE SCALE GENOMIC DNA]</scope>
    <source>
        <strain evidence="7 8">ATCC 34112</strain>
    </source>
</reference>
<comment type="subcellular location">
    <subcellularLocation>
        <location evidence="1 6">Secreted</location>
    </subcellularLocation>
</comment>
<keyword evidence="5 6" id="KW-1015">Disulfide bond</keyword>
<comment type="caution">
    <text evidence="7">The sequence shown here is derived from an EMBL/GenBank/DDBJ whole genome shotgun (WGS) entry which is preliminary data.</text>
</comment>
<dbReference type="EMBL" id="JNBS01002153">
    <property type="protein sequence ID" value="OQR94983.1"/>
    <property type="molecule type" value="Genomic_DNA"/>
</dbReference>
<dbReference type="Proteomes" id="UP000243217">
    <property type="component" value="Unassembled WGS sequence"/>
</dbReference>
<dbReference type="Gene3D" id="1.10.239.10">
    <property type="entry name" value="Elicitin domain"/>
    <property type="match status" value="1"/>
</dbReference>
<comment type="similarity">
    <text evidence="2 6">Belongs to the elicitin family.</text>
</comment>
<evidence type="ECO:0000256" key="6">
    <source>
        <dbReference type="RuleBase" id="RU368111"/>
    </source>
</evidence>
<evidence type="ECO:0000256" key="5">
    <source>
        <dbReference type="ARBA" id="ARBA00023157"/>
    </source>
</evidence>
<proteinExistence type="inferred from homology"/>
<accession>A0A1V9ZAG4</accession>
<name>A0A1V9ZAG4_9STRA</name>
<dbReference type="InterPro" id="IPR036470">
    <property type="entry name" value="Elicitin_sf"/>
</dbReference>
<dbReference type="GO" id="GO:0005576">
    <property type="term" value="C:extracellular region"/>
    <property type="evidence" value="ECO:0007669"/>
    <property type="project" value="UniProtKB-SubCell"/>
</dbReference>
<dbReference type="OrthoDB" id="10306200at2759"/>
<dbReference type="SUPFAM" id="SSF48647">
    <property type="entry name" value="Fungal elicitin"/>
    <property type="match status" value="1"/>
</dbReference>
<gene>
    <name evidence="7" type="ORF">THRCLA_08047</name>
</gene>
<organism evidence="7 8">
    <name type="scientific">Thraustotheca clavata</name>
    <dbReference type="NCBI Taxonomy" id="74557"/>
    <lineage>
        <taxon>Eukaryota</taxon>
        <taxon>Sar</taxon>
        <taxon>Stramenopiles</taxon>
        <taxon>Oomycota</taxon>
        <taxon>Saprolegniomycetes</taxon>
        <taxon>Saprolegniales</taxon>
        <taxon>Achlyaceae</taxon>
        <taxon>Thraustotheca</taxon>
    </lineage>
</organism>
<dbReference type="AlphaFoldDB" id="A0A1V9ZAG4"/>
<dbReference type="InterPro" id="IPR002200">
    <property type="entry name" value="Elicitin"/>
</dbReference>